<dbReference type="EMBL" id="BDIP01000872">
    <property type="protein sequence ID" value="GIQ82955.1"/>
    <property type="molecule type" value="Genomic_DNA"/>
</dbReference>
<protein>
    <recommendedName>
        <fullName evidence="4">Lipid-binding serum glycoprotein N-terminal domain-containing protein</fullName>
    </recommendedName>
</protein>
<dbReference type="InterPro" id="IPR045897">
    <property type="entry name" value="BPI/LBP_pln"/>
</dbReference>
<evidence type="ECO:0000313" key="2">
    <source>
        <dbReference type="EMBL" id="GIQ82955.1"/>
    </source>
</evidence>
<keyword evidence="1" id="KW-0732">Signal</keyword>
<feature type="signal peptide" evidence="1">
    <location>
        <begin position="1"/>
        <end position="16"/>
    </location>
</feature>
<evidence type="ECO:0000256" key="1">
    <source>
        <dbReference type="SAM" id="SignalP"/>
    </source>
</evidence>
<reference evidence="2 3" key="1">
    <citation type="journal article" date="2018" name="PLoS ONE">
        <title>The draft genome of Kipferlia bialata reveals reductive genome evolution in fornicate parasites.</title>
        <authorList>
            <person name="Tanifuji G."/>
            <person name="Takabayashi S."/>
            <person name="Kume K."/>
            <person name="Takagi M."/>
            <person name="Nakayama T."/>
            <person name="Kamikawa R."/>
            <person name="Inagaki Y."/>
            <person name="Hashimoto T."/>
        </authorList>
    </citation>
    <scope>NUCLEOTIDE SEQUENCE [LARGE SCALE GENOMIC DNA]</scope>
    <source>
        <strain evidence="2">NY0173</strain>
    </source>
</reference>
<evidence type="ECO:0000313" key="3">
    <source>
        <dbReference type="Proteomes" id="UP000265618"/>
    </source>
</evidence>
<name>A0A9K3CV20_9EUKA</name>
<dbReference type="GO" id="GO:0008289">
    <property type="term" value="F:lipid binding"/>
    <property type="evidence" value="ECO:0007669"/>
    <property type="project" value="InterPro"/>
</dbReference>
<comment type="caution">
    <text evidence="2">The sequence shown here is derived from an EMBL/GenBank/DDBJ whole genome shotgun (WGS) entry which is preliminary data.</text>
</comment>
<dbReference type="SUPFAM" id="SSF55394">
    <property type="entry name" value="Bactericidal permeability-increasing protein, BPI"/>
    <property type="match status" value="1"/>
</dbReference>
<proteinExistence type="predicted"/>
<dbReference type="PANTHER" id="PTHR46801:SF2">
    <property type="entry name" value="LIPOPOLYSACCHARIDE-BINDING PROTEIN"/>
    <property type="match status" value="1"/>
</dbReference>
<accession>A0A9K3CV20</accession>
<feature type="chain" id="PRO_5039920309" description="Lipid-binding serum glycoprotein N-terminal domain-containing protein" evidence="1">
    <location>
        <begin position="17"/>
        <end position="166"/>
    </location>
</feature>
<dbReference type="AlphaFoldDB" id="A0A9K3CV20"/>
<sequence length="166" mass="17677">MIVSLLLCACACLALGSVPPSGFMTSLDIEAITNIQDTFLPMLEAAFTSITVPDVSIEDIDTPLGHAGFELSNIAIDVAHWGVTNVRFTPSGIHVSISGFSMKGVMDWHYHTRLLSDGGLADLTVDSVSIEFTLGIHDNGGKLLVDVPEIRVHIGEIGMDRLGVDS</sequence>
<dbReference type="Gene3D" id="3.15.10.10">
    <property type="entry name" value="Bactericidal permeability-increasing protein, domain 1"/>
    <property type="match status" value="1"/>
</dbReference>
<evidence type="ECO:0008006" key="4">
    <source>
        <dbReference type="Google" id="ProtNLM"/>
    </source>
</evidence>
<organism evidence="2 3">
    <name type="scientific">Kipferlia bialata</name>
    <dbReference type="NCBI Taxonomy" id="797122"/>
    <lineage>
        <taxon>Eukaryota</taxon>
        <taxon>Metamonada</taxon>
        <taxon>Carpediemonas-like organisms</taxon>
        <taxon>Kipferlia</taxon>
    </lineage>
</organism>
<dbReference type="PANTHER" id="PTHR46801">
    <property type="entry name" value="OS06G0309200 PROTEIN"/>
    <property type="match status" value="1"/>
</dbReference>
<dbReference type="InterPro" id="IPR017943">
    <property type="entry name" value="Bactericidal_perm-incr_a/b_dom"/>
</dbReference>
<keyword evidence="3" id="KW-1185">Reference proteome</keyword>
<dbReference type="Proteomes" id="UP000265618">
    <property type="component" value="Unassembled WGS sequence"/>
</dbReference>
<gene>
    <name evidence="2" type="ORF">KIPB_004189</name>
</gene>